<accession>A0ABY3RFP0</accession>
<protein>
    <submittedName>
        <fullName evidence="2">Nucleotide-binding protein</fullName>
    </submittedName>
</protein>
<sequence length="269" mass="28962">MNDLDVSTISSGTDLLVIQIEKRIASTLANVFGERSEQYARLISAAHLDHTSYTLDFGFGELISTPAHEIQKGIDSGRQIAVATLQGEVDSLKEHLEFASIDQTSSISGLVTPGNPNKEVFIVHGRDEAAKEAVARVVERAGLKPIILHEQPNNGKTVIEKFEKHGAAAGFAVVIATPDDVGGLAVAPPTEPRLFPRARQNVIGEMFWFAGRLGREKVCALVKGDVDMPSDFAGLIYTSMDDHGGWKSKLLQELNAAGYSDLNWAAALA</sequence>
<gene>
    <name evidence="2" type="ORF">LQG66_07440</name>
</gene>
<feature type="domain" description="CD-NTase-associated protein 12/Pycsar effector protein TIR" evidence="1">
    <location>
        <begin position="120"/>
        <end position="241"/>
    </location>
</feature>
<dbReference type="RefSeq" id="WP_231324934.1">
    <property type="nucleotide sequence ID" value="NZ_CP088156.1"/>
</dbReference>
<proteinExistence type="predicted"/>
<reference evidence="2" key="1">
    <citation type="journal article" date="2024" name="Antonie Van Leeuwenhoek">
        <title>Bradyrhizobium ontarionense sp. nov., a novel bacterial symbiont isolated from Aeschynomene indica (Indian jointvetch), harbours photosynthesis, nitrogen fixation and nitrous oxide (N2O) reductase genes.</title>
        <authorList>
            <person name="Bromfield E.S.P."/>
            <person name="Cloutier S."/>
        </authorList>
    </citation>
    <scope>NUCLEOTIDE SEQUENCE</scope>
    <source>
        <strain evidence="2">A19</strain>
    </source>
</reference>
<evidence type="ECO:0000313" key="3">
    <source>
        <dbReference type="Proteomes" id="UP001431010"/>
    </source>
</evidence>
<dbReference type="Pfam" id="PF10137">
    <property type="entry name" value="CAP12-PCTIR_TIR"/>
    <property type="match status" value="1"/>
</dbReference>
<evidence type="ECO:0000259" key="1">
    <source>
        <dbReference type="Pfam" id="PF10137"/>
    </source>
</evidence>
<dbReference type="Proteomes" id="UP001431010">
    <property type="component" value="Chromosome"/>
</dbReference>
<keyword evidence="3" id="KW-1185">Reference proteome</keyword>
<organism evidence="2 3">
    <name type="scientific">Bradyrhizobium ontarionense</name>
    <dbReference type="NCBI Taxonomy" id="2898149"/>
    <lineage>
        <taxon>Bacteria</taxon>
        <taxon>Pseudomonadati</taxon>
        <taxon>Pseudomonadota</taxon>
        <taxon>Alphaproteobacteria</taxon>
        <taxon>Hyphomicrobiales</taxon>
        <taxon>Nitrobacteraceae</taxon>
        <taxon>Bradyrhizobium</taxon>
    </lineage>
</organism>
<name>A0ABY3RFP0_9BRAD</name>
<evidence type="ECO:0000313" key="2">
    <source>
        <dbReference type="EMBL" id="UFZ06126.1"/>
    </source>
</evidence>
<dbReference type="InterPro" id="IPR019302">
    <property type="entry name" value="CAP12/PCTIR_TIR_dom"/>
</dbReference>
<dbReference type="EMBL" id="CP088156">
    <property type="protein sequence ID" value="UFZ06126.1"/>
    <property type="molecule type" value="Genomic_DNA"/>
</dbReference>